<reference evidence="2" key="1">
    <citation type="submission" date="2019-08" db="EMBL/GenBank/DDBJ databases">
        <authorList>
            <person name="Kucharzyk K."/>
            <person name="Murdoch R.W."/>
            <person name="Higgins S."/>
            <person name="Loffler F."/>
        </authorList>
    </citation>
    <scope>NUCLEOTIDE SEQUENCE</scope>
</reference>
<dbReference type="AlphaFoldDB" id="A0A645A691"/>
<dbReference type="Gene3D" id="3.90.45.10">
    <property type="entry name" value="Peptide deformylase"/>
    <property type="match status" value="1"/>
</dbReference>
<dbReference type="InterPro" id="IPR036821">
    <property type="entry name" value="Peptide_deformylase_sf"/>
</dbReference>
<comment type="caution">
    <text evidence="2">The sequence shown here is derived from an EMBL/GenBank/DDBJ whole genome shotgun (WGS) entry which is preliminary data.</text>
</comment>
<evidence type="ECO:0000313" key="2">
    <source>
        <dbReference type="EMBL" id="MPM48612.1"/>
    </source>
</evidence>
<dbReference type="PANTHER" id="PTHR10458:SF22">
    <property type="entry name" value="PEPTIDE DEFORMYLASE"/>
    <property type="match status" value="1"/>
</dbReference>
<dbReference type="HAMAP" id="MF_00163">
    <property type="entry name" value="Pep_deformylase"/>
    <property type="match status" value="1"/>
</dbReference>
<name>A0A645A691_9ZZZZ</name>
<protein>
    <submittedName>
        <fullName evidence="2">Peptide deformylase</fullName>
        <ecNumber evidence="2">3.5.1.88</ecNumber>
    </submittedName>
</protein>
<dbReference type="CDD" id="cd00487">
    <property type="entry name" value="Pep_deformylase"/>
    <property type="match status" value="1"/>
</dbReference>
<dbReference type="SUPFAM" id="SSF56420">
    <property type="entry name" value="Peptide deformylase"/>
    <property type="match status" value="1"/>
</dbReference>
<sequence length="186" mass="20880">MVLPIFVYGSDVLRQKASEVQVDKPGVKEEIKKLVSDMFETMEKADGVGLAAPQVGRSLRVLIVDGSMLSDDIPELKEFRKALINPVLLEESKEIAEYSEGCLSIPDIHASVERPSKIKVKYLNEAFDEVIEEFDGFGCRMVQHEMDHLDGILFTDRTPPIRKKMLQSKLNGIKAGKVRTSYKIAK</sequence>
<keyword evidence="2" id="KW-0378">Hydrolase</keyword>
<gene>
    <name evidence="2" type="primary">def_20</name>
    <name evidence="2" type="ORF">SDC9_95338</name>
</gene>
<evidence type="ECO:0000256" key="1">
    <source>
        <dbReference type="ARBA" id="ARBA00010759"/>
    </source>
</evidence>
<dbReference type="InterPro" id="IPR023635">
    <property type="entry name" value="Peptide_deformylase"/>
</dbReference>
<dbReference type="NCBIfam" id="NF001159">
    <property type="entry name" value="PRK00150.1-3"/>
    <property type="match status" value="1"/>
</dbReference>
<dbReference type="EC" id="3.5.1.88" evidence="2"/>
<organism evidence="2">
    <name type="scientific">bioreactor metagenome</name>
    <dbReference type="NCBI Taxonomy" id="1076179"/>
    <lineage>
        <taxon>unclassified sequences</taxon>
        <taxon>metagenomes</taxon>
        <taxon>ecological metagenomes</taxon>
    </lineage>
</organism>
<dbReference type="PIRSF" id="PIRSF004749">
    <property type="entry name" value="Pep_def"/>
    <property type="match status" value="1"/>
</dbReference>
<dbReference type="PANTHER" id="PTHR10458">
    <property type="entry name" value="PEPTIDE DEFORMYLASE"/>
    <property type="match status" value="1"/>
</dbReference>
<comment type="similarity">
    <text evidence="1">Belongs to the polypeptide deformylase family.</text>
</comment>
<proteinExistence type="inferred from homology"/>
<dbReference type="PRINTS" id="PR01576">
    <property type="entry name" value="PDEFORMYLASE"/>
</dbReference>
<dbReference type="EMBL" id="VSSQ01012175">
    <property type="protein sequence ID" value="MPM48612.1"/>
    <property type="molecule type" value="Genomic_DNA"/>
</dbReference>
<accession>A0A645A691</accession>
<dbReference type="GO" id="GO:0042586">
    <property type="term" value="F:peptide deformylase activity"/>
    <property type="evidence" value="ECO:0007669"/>
    <property type="project" value="UniProtKB-EC"/>
</dbReference>
<dbReference type="Pfam" id="PF01327">
    <property type="entry name" value="Pep_deformylase"/>
    <property type="match status" value="1"/>
</dbReference>
<dbReference type="NCBIfam" id="TIGR00079">
    <property type="entry name" value="pept_deformyl"/>
    <property type="match status" value="1"/>
</dbReference>